<feature type="domain" description="Herpesvirus glycoprotein B ectodomain C-terminal" evidence="17">
    <location>
        <begin position="409"/>
        <end position="634"/>
    </location>
</feature>
<dbReference type="InterPro" id="IPR035381">
    <property type="entry name" value="Glycoprot_B_PH2"/>
</dbReference>
<evidence type="ECO:0000259" key="18">
    <source>
        <dbReference type="Pfam" id="PF17416"/>
    </source>
</evidence>
<evidence type="ECO:0000256" key="13">
    <source>
        <dbReference type="ARBA" id="ARBA00023157"/>
    </source>
</evidence>
<proteinExistence type="inferred from homology"/>
<dbReference type="Gene3D" id="1.20.5.1890">
    <property type="match status" value="1"/>
</dbReference>
<reference evidence="20" key="1">
    <citation type="journal article" date="2012" name="J. Virol.">
        <title>Virome analysis for identification of novel Mammalian viruses in bat species from chinese provinces.</title>
        <authorList>
            <person name="Wu Z."/>
            <person name="Ren X."/>
            <person name="Yang L."/>
            <person name="Hu Y."/>
            <person name="Yang J."/>
            <person name="He G."/>
            <person name="Zhang J."/>
            <person name="Dong J."/>
            <person name="Sun L."/>
            <person name="Du J."/>
            <person name="Liu L."/>
            <person name="Xue Y."/>
            <person name="Wang J."/>
            <person name="Yang F."/>
            <person name="Zhang S."/>
            <person name="Jin Q."/>
        </authorList>
    </citation>
    <scope>NUCLEOTIDE SEQUENCE</scope>
</reference>
<feature type="domain" description="Herpesvirus Glycoprotein B PH-like" evidence="18">
    <location>
        <begin position="77"/>
        <end position="288"/>
    </location>
</feature>
<keyword evidence="14" id="KW-0325">Glycoprotein</keyword>
<keyword evidence="13" id="KW-1015">Disulfide bond</keyword>
<evidence type="ECO:0000256" key="8">
    <source>
        <dbReference type="ARBA" id="ARBA00022870"/>
    </source>
</evidence>
<keyword evidence="5" id="KW-1161">Viral attachment to host cell</keyword>
<evidence type="ECO:0000256" key="5">
    <source>
        <dbReference type="ARBA" id="ARBA00022804"/>
    </source>
</evidence>
<dbReference type="InterPro" id="IPR055341">
    <property type="entry name" value="Glycoprotein_B_ecto_C"/>
</dbReference>
<keyword evidence="9" id="KW-0261">Viral envelope protein</keyword>
<dbReference type="GO" id="GO:0019031">
    <property type="term" value="C:viral envelope"/>
    <property type="evidence" value="ECO:0007669"/>
    <property type="project" value="UniProtKB-KW"/>
</dbReference>
<evidence type="ECO:0000259" key="17">
    <source>
        <dbReference type="Pfam" id="PF00606"/>
    </source>
</evidence>
<gene>
    <name evidence="20" type="primary">gB</name>
</gene>
<name>I3VR64_9VIRU</name>
<keyword evidence="4" id="KW-0732">Signal</keyword>
<evidence type="ECO:0000256" key="9">
    <source>
        <dbReference type="ARBA" id="ARBA00022879"/>
    </source>
</evidence>
<dbReference type="InterPro" id="IPR000234">
    <property type="entry name" value="Herpes_Glycoprot_B"/>
</dbReference>
<dbReference type="Gene3D" id="2.30.29.100">
    <property type="match status" value="1"/>
</dbReference>
<accession>I3VR64</accession>
<dbReference type="GO" id="GO:0046718">
    <property type="term" value="P:symbiont entry into host cell"/>
    <property type="evidence" value="ECO:0007669"/>
    <property type="project" value="UniProtKB-KW"/>
</dbReference>
<feature type="domain" description="Herpesvirus Glycoprotein B PH-like" evidence="19">
    <location>
        <begin position="290"/>
        <end position="385"/>
    </location>
</feature>
<dbReference type="GO" id="GO:0019062">
    <property type="term" value="P:virion attachment to host cell"/>
    <property type="evidence" value="ECO:0007669"/>
    <property type="project" value="UniProtKB-KW"/>
</dbReference>
<evidence type="ECO:0000256" key="11">
    <source>
        <dbReference type="ARBA" id="ARBA00023046"/>
    </source>
</evidence>
<keyword evidence="7" id="KW-0946">Virion</keyword>
<keyword evidence="1" id="KW-1032">Host cell membrane</keyword>
<dbReference type="Pfam" id="PF00606">
    <property type="entry name" value="Glycoprotein_B"/>
    <property type="match status" value="1"/>
</dbReference>
<keyword evidence="15" id="KW-1160">Virus entry into host cell</keyword>
<evidence type="ECO:0000256" key="2">
    <source>
        <dbReference type="ARBA" id="ARBA00022581"/>
    </source>
</evidence>
<dbReference type="Gene3D" id="6.10.250.3280">
    <property type="match status" value="1"/>
</dbReference>
<sequence length="829" mass="93808">MMTMKSYRGVFLLVSIYISVSSTINNIEPRMNDLYPFRICSMDKATDLMRFDRNIVCAPYKSNAVTTEGILLVYKSNIVAYTFPVWTYKKELTFQNTYRDTSQTHFLDRNVVVIPMPLDEVHLTNTEGVCYTTATLAMNGKDLVAYHNNSYENTTMRMTALEFKTAVNKRYTSLQNEGFRSGPLWFYSVFTTINCIVTEATAKSKYPYHFFALTTGETVEGSPFFDGNNNKVFNEELSKFTVKRNYTMLTDFERGKDSEVRIVPSLAFLEKGDTMYAWEVIKEEDSMCLLKLWTVLNRTMRSDLDSAYHFIARELTASFVTPKDNITLTEKHYSCIEEEYKRLIDEIYKSEYNETHEKDGGIQIYRSTGDLILVWQPLVQKSLKALENASLSNQHNRRRRDTISSVEDVLYVQIQYMYDTLKSYINDAFGELATSWCLDQKRTIAILHELSKINPSAIASTVYGKPVSAKLVGDVLSVSKCMLVNQTSVQLHKDMRVLDASGKHVDNTCYTRPLLSFSFLNSSSTTHQGQLGMDNVILLGNHRTEECEETSTKVFVSGDIAHVYKNYLYTNTTPLSEIQTLDAFIGLNIEPLENTDFAILNLYSKEELRKANVHDLETMLREHNAYKSALYNIQSKLGKPTPEYIPELQALIKGLGLAGATLGAVAGVVVGAFANVVGGFLSFITNPFGGTLTILLIVGFVALVLVVYFKQRRVVTQPIDYLFPYAAKTMGANLDVVKKVTSRVGDVDGTRGGSAGEKYLIEDSSSDAMDSKLDREYSKEEALKILKAIKSLDDSYRKTEAKKAEKPKKPTLLDRLKYRDYQALDPEGR</sequence>
<dbReference type="Pfam" id="PF17416">
    <property type="entry name" value="Glycoprot_B_PH1"/>
    <property type="match status" value="1"/>
</dbReference>
<evidence type="ECO:0000259" key="19">
    <source>
        <dbReference type="Pfam" id="PF17417"/>
    </source>
</evidence>
<keyword evidence="3 16" id="KW-0812">Transmembrane</keyword>
<evidence type="ECO:0000256" key="6">
    <source>
        <dbReference type="ARBA" id="ARBA00022812"/>
    </source>
</evidence>
<keyword evidence="8" id="KW-1043">Host membrane</keyword>
<evidence type="ECO:0000256" key="15">
    <source>
        <dbReference type="ARBA" id="ARBA00023296"/>
    </source>
</evidence>
<keyword evidence="2" id="KW-0945">Host-virus interaction</keyword>
<keyword evidence="12 16" id="KW-0472">Membrane</keyword>
<evidence type="ECO:0000256" key="7">
    <source>
        <dbReference type="ARBA" id="ARBA00022844"/>
    </source>
</evidence>
<dbReference type="InterPro" id="IPR035377">
    <property type="entry name" value="Glycoprot_B_PH1"/>
</dbReference>
<feature type="transmembrane region" description="Helical" evidence="16">
    <location>
        <begin position="688"/>
        <end position="709"/>
    </location>
</feature>
<dbReference type="EMBL" id="JQ814845">
    <property type="protein sequence ID" value="AFK85009.1"/>
    <property type="molecule type" value="Genomic_DNA"/>
</dbReference>
<keyword evidence="6" id="KW-1040">Host Golgi apparatus</keyword>
<dbReference type="HAMAP" id="MF_04032">
    <property type="entry name" value="HSV_GB"/>
    <property type="match status" value="1"/>
</dbReference>
<evidence type="ECO:0000256" key="16">
    <source>
        <dbReference type="SAM" id="Phobius"/>
    </source>
</evidence>
<dbReference type="InterPro" id="IPR038631">
    <property type="entry name" value="Glycoprot_B_PH2_sf"/>
</dbReference>
<keyword evidence="10 16" id="KW-1133">Transmembrane helix</keyword>
<protein>
    <submittedName>
        <fullName evidence="20">Glycoprotein B</fullName>
    </submittedName>
</protein>
<evidence type="ECO:0000256" key="1">
    <source>
        <dbReference type="ARBA" id="ARBA00022511"/>
    </source>
</evidence>
<evidence type="ECO:0000256" key="12">
    <source>
        <dbReference type="ARBA" id="ARBA00023136"/>
    </source>
</evidence>
<evidence type="ECO:0000313" key="20">
    <source>
        <dbReference type="EMBL" id="AFK85009.1"/>
    </source>
</evidence>
<dbReference type="Pfam" id="PF17417">
    <property type="entry name" value="Glycoprot_B_PH2"/>
    <property type="match status" value="1"/>
</dbReference>
<evidence type="ECO:0000256" key="10">
    <source>
        <dbReference type="ARBA" id="ARBA00022989"/>
    </source>
</evidence>
<keyword evidence="11" id="KW-1039">Host endosome</keyword>
<dbReference type="SUPFAM" id="SSF161008">
    <property type="entry name" value="Viral glycoprotein ectodomain-like"/>
    <property type="match status" value="1"/>
</dbReference>
<feature type="transmembrane region" description="Helical" evidence="16">
    <location>
        <begin position="655"/>
        <end position="681"/>
    </location>
</feature>
<evidence type="ECO:0000256" key="14">
    <source>
        <dbReference type="ARBA" id="ARBA00023180"/>
    </source>
</evidence>
<evidence type="ECO:0000256" key="3">
    <source>
        <dbReference type="ARBA" id="ARBA00022692"/>
    </source>
</evidence>
<dbReference type="Gene3D" id="2.30.30.1230">
    <property type="match status" value="1"/>
</dbReference>
<organism evidence="20">
    <name type="scientific">Rhinolophus ferrumequinum herpesvirus 1</name>
    <dbReference type="NCBI Taxonomy" id="1195374"/>
    <lineage>
        <taxon>Viruses</taxon>
        <taxon>Duplodnaviria</taxon>
        <taxon>Heunggongvirae</taxon>
        <taxon>Peploviricota</taxon>
        <taxon>Herviviricetes</taxon>
        <taxon>Herpesvirales</taxon>
    </lineage>
</organism>
<evidence type="ECO:0000256" key="4">
    <source>
        <dbReference type="ARBA" id="ARBA00022729"/>
    </source>
</evidence>